<feature type="compositionally biased region" description="Pro residues" evidence="1">
    <location>
        <begin position="35"/>
        <end position="48"/>
    </location>
</feature>
<evidence type="ECO:0000313" key="2">
    <source>
        <dbReference type="Proteomes" id="UP000887565"/>
    </source>
</evidence>
<dbReference type="WBParaSite" id="nRc.2.0.1.t16827-RA">
    <property type="protein sequence ID" value="nRc.2.0.1.t16827-RA"/>
    <property type="gene ID" value="nRc.2.0.1.g16827"/>
</dbReference>
<sequence>MFTSSFIKQPKKSSSVSKSSLGPRPCNPRLDNFPPLSPLDFFPPPPPFDNKFEELENCELIEHSARSRATDLEEPAPSAKPSEKVPLDCKKNHIESFLTAGDTRLPANAKFGANFGFAKRLDAELVKPGRIFGVENSFVPGNVLRDGNVTMSRFQRSTACWILRVVRYSVIKYVSVGGRWIQSRQENDQEG</sequence>
<evidence type="ECO:0000256" key="1">
    <source>
        <dbReference type="SAM" id="MobiDB-lite"/>
    </source>
</evidence>
<dbReference type="Proteomes" id="UP000887565">
    <property type="component" value="Unplaced"/>
</dbReference>
<reference evidence="3" key="1">
    <citation type="submission" date="2022-11" db="UniProtKB">
        <authorList>
            <consortium name="WormBaseParasite"/>
        </authorList>
    </citation>
    <scope>IDENTIFICATION</scope>
</reference>
<organism evidence="2 3">
    <name type="scientific">Romanomermis culicivorax</name>
    <name type="common">Nematode worm</name>
    <dbReference type="NCBI Taxonomy" id="13658"/>
    <lineage>
        <taxon>Eukaryota</taxon>
        <taxon>Metazoa</taxon>
        <taxon>Ecdysozoa</taxon>
        <taxon>Nematoda</taxon>
        <taxon>Enoplea</taxon>
        <taxon>Dorylaimia</taxon>
        <taxon>Mermithida</taxon>
        <taxon>Mermithoidea</taxon>
        <taxon>Mermithidae</taxon>
        <taxon>Romanomermis</taxon>
    </lineage>
</organism>
<dbReference type="AlphaFoldDB" id="A0A915IS22"/>
<proteinExistence type="predicted"/>
<keyword evidence="2" id="KW-1185">Reference proteome</keyword>
<evidence type="ECO:0000313" key="3">
    <source>
        <dbReference type="WBParaSite" id="nRc.2.0.1.t16827-RA"/>
    </source>
</evidence>
<name>A0A915IS22_ROMCU</name>
<feature type="region of interest" description="Disordered" evidence="1">
    <location>
        <begin position="1"/>
        <end position="51"/>
    </location>
</feature>
<feature type="region of interest" description="Disordered" evidence="1">
    <location>
        <begin position="66"/>
        <end position="85"/>
    </location>
</feature>
<accession>A0A915IS22</accession>
<protein>
    <submittedName>
        <fullName evidence="3">Uncharacterized protein</fullName>
    </submittedName>
</protein>